<evidence type="ECO:0000259" key="4">
    <source>
        <dbReference type="Pfam" id="PF06021"/>
    </source>
</evidence>
<reference evidence="6" key="1">
    <citation type="submission" date="2025-08" db="UniProtKB">
        <authorList>
            <consortium name="Ensembl"/>
        </authorList>
    </citation>
    <scope>IDENTIFICATION</scope>
</reference>
<evidence type="ECO:0000256" key="2">
    <source>
        <dbReference type="ARBA" id="ARBA00023315"/>
    </source>
</evidence>
<dbReference type="GO" id="GO:0005739">
    <property type="term" value="C:mitochondrion"/>
    <property type="evidence" value="ECO:0007669"/>
    <property type="project" value="InterPro"/>
</dbReference>
<evidence type="ECO:0000313" key="6">
    <source>
        <dbReference type="Ensembl" id="ENSOSUP00000000151.1"/>
    </source>
</evidence>
<accession>A0A8C8A4K4</accession>
<dbReference type="InterPro" id="IPR013652">
    <property type="entry name" value="Glycine_N-acyltransferase_C"/>
</dbReference>
<dbReference type="Pfam" id="PF06021">
    <property type="entry name" value="Gly_acyl_tr_N"/>
    <property type="match status" value="1"/>
</dbReference>
<dbReference type="InterPro" id="IPR016181">
    <property type="entry name" value="Acyl_CoA_acyltransferase"/>
</dbReference>
<proteinExistence type="inferred from homology"/>
<keyword evidence="2 3" id="KW-0012">Acyltransferase</keyword>
<dbReference type="Proteomes" id="UP000694552">
    <property type="component" value="Unplaced"/>
</dbReference>
<dbReference type="EC" id="2.3.1.-" evidence="3"/>
<evidence type="ECO:0000313" key="7">
    <source>
        <dbReference type="Proteomes" id="UP000694552"/>
    </source>
</evidence>
<evidence type="ECO:0000259" key="5">
    <source>
        <dbReference type="Pfam" id="PF08444"/>
    </source>
</evidence>
<dbReference type="Ensembl" id="ENSOSUT00000000157.1">
    <property type="protein sequence ID" value="ENSOSUP00000000151.1"/>
    <property type="gene ID" value="ENSOSUG00000000134.1"/>
</dbReference>
<organism evidence="6 7">
    <name type="scientific">Otus sunia</name>
    <name type="common">Oriental scops-owl</name>
    <dbReference type="NCBI Taxonomy" id="257818"/>
    <lineage>
        <taxon>Eukaryota</taxon>
        <taxon>Metazoa</taxon>
        <taxon>Chordata</taxon>
        <taxon>Craniata</taxon>
        <taxon>Vertebrata</taxon>
        <taxon>Euteleostomi</taxon>
        <taxon>Archelosauria</taxon>
        <taxon>Archosauria</taxon>
        <taxon>Dinosauria</taxon>
        <taxon>Saurischia</taxon>
        <taxon>Theropoda</taxon>
        <taxon>Coelurosauria</taxon>
        <taxon>Aves</taxon>
        <taxon>Neognathae</taxon>
        <taxon>Neoaves</taxon>
        <taxon>Telluraves</taxon>
        <taxon>Strigiformes</taxon>
        <taxon>Strigidae</taxon>
        <taxon>Otus</taxon>
    </lineage>
</organism>
<sequence length="286" mass="31047">AMLILTCPGHLRRLEEALRRSLPATLPVLGTVMTVARGNPASHEVLVDSWPHFSVVLTRLRPEVLRRDPGDFYTNQLTAYYRDEGAWRALLGGTEAVGWTRAFQIHGMSSSTSLGDTAGPQSPPWVQQLPSAIPVGCVWGGGAHAGPPHPNLSSLPRSRVPPGLRLAPVSPSHIPLLNATWAFGGNTRSRRFLLGVVQALPSACLLAPHGRPVSWSLLDPLGTLSHGYTLPAWRGRGLSGVTLGALGRVLHARGFPIYCGVLPHNTPSQRAVRWLWWHLWVRSPIP</sequence>
<dbReference type="Gene3D" id="3.40.630.30">
    <property type="match status" value="1"/>
</dbReference>
<dbReference type="Pfam" id="PF08444">
    <property type="entry name" value="Gly_acyl_tr_C"/>
    <property type="match status" value="1"/>
</dbReference>
<protein>
    <recommendedName>
        <fullName evidence="3">Glycine N-acyltransferase-like protein</fullName>
        <ecNumber evidence="3">2.3.1.-</ecNumber>
    </recommendedName>
</protein>
<keyword evidence="1 3" id="KW-0808">Transferase</keyword>
<dbReference type="AlphaFoldDB" id="A0A8C8A4K4"/>
<dbReference type="InterPro" id="IPR010313">
    <property type="entry name" value="Glycine_N-acyltransferase"/>
</dbReference>
<feature type="domain" description="Glycine N-acyltransferase N-terminal" evidence="4">
    <location>
        <begin position="2"/>
        <end position="111"/>
    </location>
</feature>
<reference evidence="6" key="2">
    <citation type="submission" date="2025-09" db="UniProtKB">
        <authorList>
            <consortium name="Ensembl"/>
        </authorList>
    </citation>
    <scope>IDENTIFICATION</scope>
</reference>
<keyword evidence="7" id="KW-1185">Reference proteome</keyword>
<evidence type="ECO:0000256" key="1">
    <source>
        <dbReference type="ARBA" id="ARBA00022679"/>
    </source>
</evidence>
<feature type="domain" description="Glycine N-acyltransferase C-terminal" evidence="5">
    <location>
        <begin position="203"/>
        <end position="275"/>
    </location>
</feature>
<dbReference type="PANTHER" id="PTHR15298:SF1">
    <property type="entry name" value="GLYCINE N-ACYLTRANSFERASE-LIKE PROTEIN"/>
    <property type="match status" value="1"/>
</dbReference>
<dbReference type="GO" id="GO:0047961">
    <property type="term" value="F:glycine N-acyltransferase activity"/>
    <property type="evidence" value="ECO:0007669"/>
    <property type="project" value="InterPro"/>
</dbReference>
<evidence type="ECO:0000256" key="3">
    <source>
        <dbReference type="RuleBase" id="RU368002"/>
    </source>
</evidence>
<name>A0A8C8A4K4_9STRI</name>
<dbReference type="SUPFAM" id="SSF55729">
    <property type="entry name" value="Acyl-CoA N-acyltransferases (Nat)"/>
    <property type="match status" value="1"/>
</dbReference>
<dbReference type="PANTHER" id="PTHR15298">
    <property type="entry name" value="L-COA N-ACYLTRANSFERASE-RELATED"/>
    <property type="match status" value="1"/>
</dbReference>
<comment type="similarity">
    <text evidence="3">Belongs to the glycine N-acyltransferase family.</text>
</comment>
<dbReference type="InterPro" id="IPR015938">
    <property type="entry name" value="Glycine_N-acyltransferase_N"/>
</dbReference>